<dbReference type="UniPathway" id="UPA00109">
    <property type="reaction ID" value="UER00189"/>
</dbReference>
<dbReference type="UniPathway" id="UPA00138"/>
<dbReference type="NCBIfam" id="TIGR00419">
    <property type="entry name" value="tim"/>
    <property type="match status" value="1"/>
</dbReference>
<comment type="similarity">
    <text evidence="2 8">Belongs to the triosephosphate isomerase family.</text>
</comment>
<evidence type="ECO:0000256" key="8">
    <source>
        <dbReference type="RuleBase" id="RU363013"/>
    </source>
</evidence>
<evidence type="ECO:0000256" key="7">
    <source>
        <dbReference type="ARBA" id="ARBA00023235"/>
    </source>
</evidence>
<dbReference type="SUPFAM" id="SSF51351">
    <property type="entry name" value="Triosephosphate isomerase (TIM)"/>
    <property type="match status" value="1"/>
</dbReference>
<dbReference type="GO" id="GO:0004807">
    <property type="term" value="F:triose-phosphate isomerase activity"/>
    <property type="evidence" value="ECO:0007669"/>
    <property type="project" value="UniProtKB-EC"/>
</dbReference>
<dbReference type="HAMAP" id="MF_00147_B">
    <property type="entry name" value="TIM_B"/>
    <property type="match status" value="1"/>
</dbReference>
<dbReference type="InterPro" id="IPR035990">
    <property type="entry name" value="TIM_sf"/>
</dbReference>
<dbReference type="EC" id="5.3.1.1" evidence="8"/>
<evidence type="ECO:0000256" key="4">
    <source>
        <dbReference type="ARBA" id="ARBA00022432"/>
    </source>
</evidence>
<dbReference type="GO" id="GO:0019563">
    <property type="term" value="P:glycerol catabolic process"/>
    <property type="evidence" value="ECO:0007669"/>
    <property type="project" value="TreeGrafter"/>
</dbReference>
<dbReference type="GO" id="GO:0006094">
    <property type="term" value="P:gluconeogenesis"/>
    <property type="evidence" value="ECO:0007669"/>
    <property type="project" value="UniProtKB-UniPathway"/>
</dbReference>
<evidence type="ECO:0000313" key="9">
    <source>
        <dbReference type="EMBL" id="CAD7222006.1"/>
    </source>
</evidence>
<dbReference type="Gene3D" id="3.20.20.70">
    <property type="entry name" value="Aldolase class I"/>
    <property type="match status" value="1"/>
</dbReference>
<dbReference type="OrthoDB" id="6715177at2759"/>
<dbReference type="InterPro" id="IPR020861">
    <property type="entry name" value="Triosephosphate_isomerase_AS"/>
</dbReference>
<dbReference type="PANTHER" id="PTHR21139">
    <property type="entry name" value="TRIOSEPHOSPHATE ISOMERASE"/>
    <property type="match status" value="1"/>
</dbReference>
<comment type="pathway">
    <text evidence="1 8">Carbohydrate degradation; glycolysis; D-glyceraldehyde 3-phosphate from glycerone phosphate: step 1/1.</text>
</comment>
<name>A0A7R8W1H2_9CRUS</name>
<dbReference type="EMBL" id="OB660025">
    <property type="protein sequence ID" value="CAD7222006.1"/>
    <property type="molecule type" value="Genomic_DNA"/>
</dbReference>
<dbReference type="PROSITE" id="PS51440">
    <property type="entry name" value="TIM_2"/>
    <property type="match status" value="1"/>
</dbReference>
<dbReference type="InterPro" id="IPR013785">
    <property type="entry name" value="Aldolase_TIM"/>
</dbReference>
<dbReference type="GO" id="GO:0046166">
    <property type="term" value="P:glyceraldehyde-3-phosphate biosynthetic process"/>
    <property type="evidence" value="ECO:0007669"/>
    <property type="project" value="TreeGrafter"/>
</dbReference>
<evidence type="ECO:0000256" key="1">
    <source>
        <dbReference type="ARBA" id="ARBA00004680"/>
    </source>
</evidence>
<keyword evidence="4 8" id="KW-0312">Gluconeogenesis</keyword>
<dbReference type="CDD" id="cd00311">
    <property type="entry name" value="TIM"/>
    <property type="match status" value="1"/>
</dbReference>
<evidence type="ECO:0000256" key="5">
    <source>
        <dbReference type="ARBA" id="ARBA00022490"/>
    </source>
</evidence>
<dbReference type="FunFam" id="3.20.20.70:FF:000016">
    <property type="entry name" value="Triosephosphate isomerase"/>
    <property type="match status" value="1"/>
</dbReference>
<dbReference type="GO" id="GO:0006096">
    <property type="term" value="P:glycolytic process"/>
    <property type="evidence" value="ECO:0007669"/>
    <property type="project" value="UniProtKB-UniPathway"/>
</dbReference>
<dbReference type="InterPro" id="IPR022896">
    <property type="entry name" value="TrioseP_Isoase_bac/euk"/>
</dbReference>
<dbReference type="Pfam" id="PF00121">
    <property type="entry name" value="TIM"/>
    <property type="match status" value="1"/>
</dbReference>
<keyword evidence="7 8" id="KW-0413">Isomerase</keyword>
<keyword evidence="6 8" id="KW-0324">Glycolysis</keyword>
<proteinExistence type="inferred from homology"/>
<dbReference type="PANTHER" id="PTHR21139:SF42">
    <property type="entry name" value="TRIOSEPHOSPHATE ISOMERASE"/>
    <property type="match status" value="1"/>
</dbReference>
<evidence type="ECO:0000256" key="6">
    <source>
        <dbReference type="ARBA" id="ARBA00023152"/>
    </source>
</evidence>
<evidence type="ECO:0000256" key="3">
    <source>
        <dbReference type="ARBA" id="ARBA00011738"/>
    </source>
</evidence>
<dbReference type="AlphaFoldDB" id="A0A7R8W1H2"/>
<comment type="pathway">
    <text evidence="8">Carbohydrate biosynthesis; gluconeogenesis.</text>
</comment>
<gene>
    <name evidence="9" type="ORF">CTOB1V02_LOCUS25</name>
</gene>
<dbReference type="GO" id="GO:0005829">
    <property type="term" value="C:cytosol"/>
    <property type="evidence" value="ECO:0007669"/>
    <property type="project" value="TreeGrafter"/>
</dbReference>
<keyword evidence="5" id="KW-0963">Cytoplasm</keyword>
<dbReference type="InterPro" id="IPR000652">
    <property type="entry name" value="Triosephosphate_isomerase"/>
</dbReference>
<comment type="catalytic activity">
    <reaction evidence="8">
        <text>D-glyceraldehyde 3-phosphate = dihydroxyacetone phosphate</text>
        <dbReference type="Rhea" id="RHEA:18585"/>
        <dbReference type="ChEBI" id="CHEBI:57642"/>
        <dbReference type="ChEBI" id="CHEBI:59776"/>
        <dbReference type="EC" id="5.3.1.1"/>
    </reaction>
</comment>
<protein>
    <recommendedName>
        <fullName evidence="8">Triosephosphate isomerase</fullName>
        <ecNumber evidence="8">5.3.1.1</ecNumber>
    </recommendedName>
</protein>
<evidence type="ECO:0000256" key="2">
    <source>
        <dbReference type="ARBA" id="ARBA00007422"/>
    </source>
</evidence>
<comment type="subunit">
    <text evidence="3">Homodimer.</text>
</comment>
<sequence length="251" mass="25845">MRVPMVAGNWKLNGTRSSAVELAGDIAKGISGSSVEVLVCPVYVHLSDVAEVVSQSAVKIGAQNASIERQGAFTGEVAPDMLAEFGCEYVILGHSERRSMFGDSDEIVAQKFVSAQSAGLVPILCVGETLEERETGQAEAVIGSQLDAVVGLAGIDAFANCVVAYEPVWAIGTGKTASPQQAQDVHAFIRQKLSALNADVAAGLRVLYGGSVKPDNAEELFSMADIDGGLIGGAALNSEDFLAICAAASAG</sequence>
<accession>A0A7R8W1H2</accession>
<organism evidence="9">
    <name type="scientific">Cyprideis torosa</name>
    <dbReference type="NCBI Taxonomy" id="163714"/>
    <lineage>
        <taxon>Eukaryota</taxon>
        <taxon>Metazoa</taxon>
        <taxon>Ecdysozoa</taxon>
        <taxon>Arthropoda</taxon>
        <taxon>Crustacea</taxon>
        <taxon>Oligostraca</taxon>
        <taxon>Ostracoda</taxon>
        <taxon>Podocopa</taxon>
        <taxon>Podocopida</taxon>
        <taxon>Cytherocopina</taxon>
        <taxon>Cytheroidea</taxon>
        <taxon>Cytherideidae</taxon>
        <taxon>Cyprideis</taxon>
    </lineage>
</organism>
<dbReference type="PROSITE" id="PS00171">
    <property type="entry name" value="TIM_1"/>
    <property type="match status" value="1"/>
</dbReference>
<reference evidence="9" key="1">
    <citation type="submission" date="2020-11" db="EMBL/GenBank/DDBJ databases">
        <authorList>
            <person name="Tran Van P."/>
        </authorList>
    </citation>
    <scope>NUCLEOTIDE SEQUENCE</scope>
</reference>